<proteinExistence type="predicted"/>
<dbReference type="GeneID" id="25904288"/>
<dbReference type="AlphaFoldDB" id="A0A0L0G6V3"/>
<evidence type="ECO:0000313" key="2">
    <source>
        <dbReference type="Proteomes" id="UP000054560"/>
    </source>
</evidence>
<gene>
    <name evidence="1" type="ORF">SARC_03784</name>
</gene>
<reference evidence="1 2" key="1">
    <citation type="submission" date="2011-02" db="EMBL/GenBank/DDBJ databases">
        <title>The Genome Sequence of Sphaeroforma arctica JP610.</title>
        <authorList>
            <consortium name="The Broad Institute Genome Sequencing Platform"/>
            <person name="Russ C."/>
            <person name="Cuomo C."/>
            <person name="Young S.K."/>
            <person name="Zeng Q."/>
            <person name="Gargeya S."/>
            <person name="Alvarado L."/>
            <person name="Berlin A."/>
            <person name="Chapman S.B."/>
            <person name="Chen Z."/>
            <person name="Freedman E."/>
            <person name="Gellesch M."/>
            <person name="Goldberg J."/>
            <person name="Griggs A."/>
            <person name="Gujja S."/>
            <person name="Heilman E."/>
            <person name="Heiman D."/>
            <person name="Howarth C."/>
            <person name="Mehta T."/>
            <person name="Neiman D."/>
            <person name="Pearson M."/>
            <person name="Roberts A."/>
            <person name="Saif S."/>
            <person name="Shea T."/>
            <person name="Shenoy N."/>
            <person name="Sisk P."/>
            <person name="Stolte C."/>
            <person name="Sykes S."/>
            <person name="White J."/>
            <person name="Yandava C."/>
            <person name="Burger G."/>
            <person name="Gray M.W."/>
            <person name="Holland P.W.H."/>
            <person name="King N."/>
            <person name="Lang F.B.F."/>
            <person name="Roger A.J."/>
            <person name="Ruiz-Trillo I."/>
            <person name="Haas B."/>
            <person name="Nusbaum C."/>
            <person name="Birren B."/>
        </authorList>
    </citation>
    <scope>NUCLEOTIDE SEQUENCE [LARGE SCALE GENOMIC DNA]</scope>
    <source>
        <strain evidence="1 2">JP610</strain>
    </source>
</reference>
<dbReference type="Proteomes" id="UP000054560">
    <property type="component" value="Unassembled WGS sequence"/>
</dbReference>
<evidence type="ECO:0000313" key="1">
    <source>
        <dbReference type="EMBL" id="KNC83963.1"/>
    </source>
</evidence>
<dbReference type="EMBL" id="KQ241797">
    <property type="protein sequence ID" value="KNC83963.1"/>
    <property type="molecule type" value="Genomic_DNA"/>
</dbReference>
<accession>A0A0L0G6V3</accession>
<name>A0A0L0G6V3_9EUKA</name>
<sequence>MSASSAPIRMMHTTKALRASKPAMVSASAFLESSFAKSRATMANTRTPLQQTMRKADHESSIYLMSSFQR</sequence>
<dbReference type="RefSeq" id="XP_014157865.1">
    <property type="nucleotide sequence ID" value="XM_014302390.1"/>
</dbReference>
<protein>
    <submittedName>
        <fullName evidence="1">Uncharacterized protein</fullName>
    </submittedName>
</protein>
<keyword evidence="2" id="KW-1185">Reference proteome</keyword>
<organism evidence="1 2">
    <name type="scientific">Sphaeroforma arctica JP610</name>
    <dbReference type="NCBI Taxonomy" id="667725"/>
    <lineage>
        <taxon>Eukaryota</taxon>
        <taxon>Ichthyosporea</taxon>
        <taxon>Ichthyophonida</taxon>
        <taxon>Sphaeroforma</taxon>
    </lineage>
</organism>